<protein>
    <submittedName>
        <fullName evidence="1">Uncharacterized protein</fullName>
    </submittedName>
</protein>
<comment type="caution">
    <text evidence="1">The sequence shown here is derived from an EMBL/GenBank/DDBJ whole genome shotgun (WGS) entry which is preliminary data.</text>
</comment>
<dbReference type="Gramene" id="TVU48516">
    <property type="protein sequence ID" value="TVU48516"/>
    <property type="gene ID" value="EJB05_08154"/>
</dbReference>
<dbReference type="AlphaFoldDB" id="A0A5J9WKS1"/>
<feature type="non-terminal residue" evidence="1">
    <location>
        <position position="1"/>
    </location>
</feature>
<reference evidence="1 2" key="1">
    <citation type="journal article" date="2019" name="Sci. Rep.">
        <title>A high-quality genome of Eragrostis curvula grass provides insights into Poaceae evolution and supports new strategies to enhance forage quality.</title>
        <authorList>
            <person name="Carballo J."/>
            <person name="Santos B.A.C.M."/>
            <person name="Zappacosta D."/>
            <person name="Garbus I."/>
            <person name="Selva J.P."/>
            <person name="Gallo C.A."/>
            <person name="Diaz A."/>
            <person name="Albertini E."/>
            <person name="Caccamo M."/>
            <person name="Echenique V."/>
        </authorList>
    </citation>
    <scope>NUCLEOTIDE SEQUENCE [LARGE SCALE GENOMIC DNA]</scope>
    <source>
        <strain evidence="2">cv. Victoria</strain>
        <tissue evidence="1">Leaf</tissue>
    </source>
</reference>
<organism evidence="1 2">
    <name type="scientific">Eragrostis curvula</name>
    <name type="common">weeping love grass</name>
    <dbReference type="NCBI Taxonomy" id="38414"/>
    <lineage>
        <taxon>Eukaryota</taxon>
        <taxon>Viridiplantae</taxon>
        <taxon>Streptophyta</taxon>
        <taxon>Embryophyta</taxon>
        <taxon>Tracheophyta</taxon>
        <taxon>Spermatophyta</taxon>
        <taxon>Magnoliopsida</taxon>
        <taxon>Liliopsida</taxon>
        <taxon>Poales</taxon>
        <taxon>Poaceae</taxon>
        <taxon>PACMAD clade</taxon>
        <taxon>Chloridoideae</taxon>
        <taxon>Eragrostideae</taxon>
        <taxon>Eragrostidinae</taxon>
        <taxon>Eragrostis</taxon>
    </lineage>
</organism>
<name>A0A5J9WKS1_9POAL</name>
<dbReference type="Proteomes" id="UP000324897">
    <property type="component" value="Chromosome 5"/>
</dbReference>
<evidence type="ECO:0000313" key="2">
    <source>
        <dbReference type="Proteomes" id="UP000324897"/>
    </source>
</evidence>
<sequence length="111" mass="13140">MQSNGHHIQFIFNLQTSQLVTEIKIQKYAVKWKLAERYIFARLQIVQRSSRNGGGRHRRQSEGRISFQPDLLLLCMPLPLLPLQPEKQTLNHYSQSQPHLPRRLHRLMAYL</sequence>
<dbReference type="EMBL" id="RWGY01000004">
    <property type="protein sequence ID" value="TVU48516.1"/>
    <property type="molecule type" value="Genomic_DNA"/>
</dbReference>
<gene>
    <name evidence="1" type="ORF">EJB05_08154</name>
</gene>
<keyword evidence="2" id="KW-1185">Reference proteome</keyword>
<accession>A0A5J9WKS1</accession>
<evidence type="ECO:0000313" key="1">
    <source>
        <dbReference type="EMBL" id="TVU48516.1"/>
    </source>
</evidence>
<proteinExistence type="predicted"/>